<dbReference type="InterPro" id="IPR003173">
    <property type="entry name" value="PC4_C"/>
</dbReference>
<dbReference type="OrthoDB" id="2505440at2759"/>
<dbReference type="GeneID" id="129802975"/>
<keyword evidence="6" id="KW-0539">Nucleus</keyword>
<dbReference type="EMBL" id="AJVK01022719">
    <property type="status" value="NOT_ANNOTATED_CDS"/>
    <property type="molecule type" value="Genomic_DNA"/>
</dbReference>
<evidence type="ECO:0000313" key="9">
    <source>
        <dbReference type="EnsemblMetazoa" id="PPAI001487-PA"/>
    </source>
</evidence>
<dbReference type="InterPro" id="IPR009044">
    <property type="entry name" value="ssDNA-bd_transcriptional_reg"/>
</dbReference>
<evidence type="ECO:0000256" key="5">
    <source>
        <dbReference type="ARBA" id="ARBA00023163"/>
    </source>
</evidence>
<keyword evidence="3" id="KW-0805">Transcription regulation</keyword>
<dbReference type="Pfam" id="PF02229">
    <property type="entry name" value="PC4"/>
    <property type="match status" value="1"/>
</dbReference>
<dbReference type="GO" id="GO:0060261">
    <property type="term" value="P:positive regulation of transcription initiation by RNA polymerase II"/>
    <property type="evidence" value="ECO:0007669"/>
    <property type="project" value="InterPro"/>
</dbReference>
<name>A0A1B0D2B4_PHLPP</name>
<dbReference type="GO" id="GO:0003677">
    <property type="term" value="F:DNA binding"/>
    <property type="evidence" value="ECO:0007669"/>
    <property type="project" value="UniProtKB-KW"/>
</dbReference>
<dbReference type="Gene3D" id="2.30.31.10">
    <property type="entry name" value="Transcriptional Coactivator Pc4, Chain A"/>
    <property type="match status" value="1"/>
</dbReference>
<keyword evidence="10" id="KW-1185">Reference proteome</keyword>
<keyword evidence="4" id="KW-0238">DNA-binding</keyword>
<dbReference type="PANTHER" id="PTHR13215">
    <property type="entry name" value="RNA POLYMERASE II TRANSCRIPTIONAL COACTIVATOR"/>
    <property type="match status" value="1"/>
</dbReference>
<dbReference type="AlphaFoldDB" id="A0A1B0D2B4"/>
<protein>
    <recommendedName>
        <fullName evidence="8">Transcriptional coactivator p15 (PC4) C-terminal domain-containing protein</fullName>
    </recommendedName>
</protein>
<dbReference type="EnsemblMetazoa" id="PPAI001487-RA">
    <property type="protein sequence ID" value="PPAI001487-PA"/>
    <property type="gene ID" value="PPAI001487"/>
</dbReference>
<comment type="subcellular location">
    <subcellularLocation>
        <location evidence="1">Nucleus</location>
    </subcellularLocation>
</comment>
<evidence type="ECO:0000256" key="4">
    <source>
        <dbReference type="ARBA" id="ARBA00023125"/>
    </source>
</evidence>
<organism evidence="9 10">
    <name type="scientific">Phlebotomus papatasi</name>
    <name type="common">Sandfly</name>
    <dbReference type="NCBI Taxonomy" id="29031"/>
    <lineage>
        <taxon>Eukaryota</taxon>
        <taxon>Metazoa</taxon>
        <taxon>Ecdysozoa</taxon>
        <taxon>Arthropoda</taxon>
        <taxon>Hexapoda</taxon>
        <taxon>Insecta</taxon>
        <taxon>Pterygota</taxon>
        <taxon>Neoptera</taxon>
        <taxon>Endopterygota</taxon>
        <taxon>Diptera</taxon>
        <taxon>Nematocera</taxon>
        <taxon>Psychodoidea</taxon>
        <taxon>Psychodidae</taxon>
        <taxon>Phlebotomus</taxon>
        <taxon>Phlebotomus</taxon>
    </lineage>
</organism>
<evidence type="ECO:0000256" key="6">
    <source>
        <dbReference type="ARBA" id="ARBA00023242"/>
    </source>
</evidence>
<comment type="similarity">
    <text evidence="2">Belongs to the transcriptional coactivator PC4 family.</text>
</comment>
<accession>A0A1B0D2B4</accession>
<dbReference type="Proteomes" id="UP000092462">
    <property type="component" value="Unassembled WGS sequence"/>
</dbReference>
<dbReference type="VEuPathDB" id="VectorBase:PPAPM1_010967"/>
<dbReference type="GO" id="GO:0003713">
    <property type="term" value="F:transcription coactivator activity"/>
    <property type="evidence" value="ECO:0007669"/>
    <property type="project" value="InterPro"/>
</dbReference>
<dbReference type="VEuPathDB" id="VectorBase:PPAI001487"/>
<feature type="domain" description="Transcriptional coactivator p15 (PC4) C-terminal" evidence="8">
    <location>
        <begin position="46"/>
        <end position="95"/>
    </location>
</feature>
<keyword evidence="5" id="KW-0804">Transcription</keyword>
<feature type="region of interest" description="Disordered" evidence="7">
    <location>
        <begin position="1"/>
        <end position="47"/>
    </location>
</feature>
<evidence type="ECO:0000256" key="1">
    <source>
        <dbReference type="ARBA" id="ARBA00004123"/>
    </source>
</evidence>
<evidence type="ECO:0000256" key="3">
    <source>
        <dbReference type="ARBA" id="ARBA00023015"/>
    </source>
</evidence>
<evidence type="ECO:0000259" key="8">
    <source>
        <dbReference type="Pfam" id="PF02229"/>
    </source>
</evidence>
<dbReference type="CTD" id="34120"/>
<dbReference type="InterPro" id="IPR045125">
    <property type="entry name" value="Sub1/Tcp4-like"/>
</dbReference>
<evidence type="ECO:0000313" key="10">
    <source>
        <dbReference type="Proteomes" id="UP000092462"/>
    </source>
</evidence>
<sequence>MPKNKKEASSSDSDSGPEDRTPAPKKTKTDEKKQSSSSGNDSNVEWHLDGKRYVKINEFRGRQMVDIREYYEKDGELLPGKKGISLTPLQWKKLLGLGDEINKQLN</sequence>
<proteinExistence type="inferred from homology"/>
<evidence type="ECO:0000256" key="2">
    <source>
        <dbReference type="ARBA" id="ARBA00009001"/>
    </source>
</evidence>
<dbReference type="GO" id="GO:0005634">
    <property type="term" value="C:nucleus"/>
    <property type="evidence" value="ECO:0007669"/>
    <property type="project" value="UniProtKB-SubCell"/>
</dbReference>
<feature type="compositionally biased region" description="Basic and acidic residues" evidence="7">
    <location>
        <begin position="17"/>
        <end position="34"/>
    </location>
</feature>
<reference evidence="9" key="1">
    <citation type="submission" date="2022-08" db="UniProtKB">
        <authorList>
            <consortium name="EnsemblMetazoa"/>
        </authorList>
    </citation>
    <scope>IDENTIFICATION</scope>
    <source>
        <strain evidence="9">Israel</strain>
    </source>
</reference>
<dbReference type="KEGG" id="ppap:129802975"/>
<dbReference type="SUPFAM" id="SSF54447">
    <property type="entry name" value="ssDNA-binding transcriptional regulator domain"/>
    <property type="match status" value="1"/>
</dbReference>
<dbReference type="RefSeq" id="XP_055705217.1">
    <property type="nucleotide sequence ID" value="XM_055849242.1"/>
</dbReference>
<evidence type="ECO:0000256" key="7">
    <source>
        <dbReference type="SAM" id="MobiDB-lite"/>
    </source>
</evidence>